<dbReference type="InterPro" id="IPR008930">
    <property type="entry name" value="Terpenoid_cyclase/PrenylTrfase"/>
</dbReference>
<name>A0A2U1KFD6_ARTAN</name>
<dbReference type="AlphaFoldDB" id="A0A2U1KFD6"/>
<dbReference type="InterPro" id="IPR005630">
    <property type="entry name" value="Terpene_synthase_metal-bd"/>
</dbReference>
<dbReference type="Gene3D" id="1.50.10.130">
    <property type="entry name" value="Terpene synthase, N-terminal domain"/>
    <property type="match status" value="1"/>
</dbReference>
<evidence type="ECO:0000313" key="5">
    <source>
        <dbReference type="Proteomes" id="UP000245207"/>
    </source>
</evidence>
<dbReference type="InterPro" id="IPR036965">
    <property type="entry name" value="Terpene_synth_N_sf"/>
</dbReference>
<sequence>MASVHIPCPRLGFACPYNGSKTRNIARLRTHVYSKQPKIIAEATNVPVVRRSANYPPSTWSYDYLQSLTNNYVGKKYEITWHRLKEKVRTMISEDTVVENLLATLELFDDLQRLGISYHFKDEINNVLKMIYICYYEAHDKWNTMDLSLKALGFRLLRQHGYHIPQVLKDIKDETGNFKAYVREDVVGMLNLYEASFLAVEDENILDEAREFTSKCLKEMLDIKNIVNQSMSMLISHALELPLMWRIKRFEAMWFIEAYKRKSDMRAVLLELAQLDFNIVQGIHQEDLKYSSRWWEGLCWNKKLSFARDRLVESFMWAVGANHEPSYDVLRINVTKSIYLVNVIDDVYDVYGTLDELEQFTEVVRRWDINAAEGVPDYMKICFLGFHNTINEMAYNTMTNQDSFVLPYAELERGDVPKSIQCYMHETGATEDEARAYVKSLIKEAWKKINKERLSVKSPSLQMFLECASNIGRMGQFTYDRGDIFGAPDDLYKSHETALLFEPKS</sequence>
<evidence type="ECO:0000259" key="2">
    <source>
        <dbReference type="Pfam" id="PF01397"/>
    </source>
</evidence>
<feature type="domain" description="Terpene synthase metal-binding" evidence="3">
    <location>
        <begin position="301"/>
        <end position="409"/>
    </location>
</feature>
<dbReference type="SUPFAM" id="SSF48576">
    <property type="entry name" value="Terpenoid synthases"/>
    <property type="match status" value="1"/>
</dbReference>
<dbReference type="GO" id="GO:0010333">
    <property type="term" value="F:terpene synthase activity"/>
    <property type="evidence" value="ECO:0007669"/>
    <property type="project" value="InterPro"/>
</dbReference>
<dbReference type="GO" id="GO:0000287">
    <property type="term" value="F:magnesium ion binding"/>
    <property type="evidence" value="ECO:0007669"/>
    <property type="project" value="InterPro"/>
</dbReference>
<dbReference type="SUPFAM" id="SSF48239">
    <property type="entry name" value="Terpenoid cyclases/Protein prenyltransferases"/>
    <property type="match status" value="1"/>
</dbReference>
<dbReference type="PANTHER" id="PTHR31225">
    <property type="entry name" value="OS04G0344100 PROTEIN-RELATED"/>
    <property type="match status" value="1"/>
</dbReference>
<dbReference type="InterPro" id="IPR008949">
    <property type="entry name" value="Isoprenoid_synthase_dom_sf"/>
</dbReference>
<keyword evidence="1" id="KW-0479">Metal-binding</keyword>
<dbReference type="GO" id="GO:0016102">
    <property type="term" value="P:diterpenoid biosynthetic process"/>
    <property type="evidence" value="ECO:0007669"/>
    <property type="project" value="InterPro"/>
</dbReference>
<dbReference type="FunFam" id="1.50.10.130:FF:000001">
    <property type="entry name" value="Isoprene synthase, chloroplastic"/>
    <property type="match status" value="1"/>
</dbReference>
<dbReference type="Gene3D" id="1.10.600.10">
    <property type="entry name" value="Farnesyl Diphosphate Synthase"/>
    <property type="match status" value="2"/>
</dbReference>
<evidence type="ECO:0000313" key="4">
    <source>
        <dbReference type="EMBL" id="PWA35421.1"/>
    </source>
</evidence>
<dbReference type="InterPro" id="IPR044814">
    <property type="entry name" value="Terpene_cyclase_plant_C1"/>
</dbReference>
<gene>
    <name evidence="4" type="ORF">CTI12_AA609650</name>
</gene>
<dbReference type="InterPro" id="IPR050148">
    <property type="entry name" value="Terpene_synthase-like"/>
</dbReference>
<dbReference type="CDD" id="cd00684">
    <property type="entry name" value="Terpene_cyclase_plant_C1"/>
    <property type="match status" value="1"/>
</dbReference>
<dbReference type="InterPro" id="IPR001906">
    <property type="entry name" value="Terpene_synth_N"/>
</dbReference>
<keyword evidence="5" id="KW-1185">Reference proteome</keyword>
<dbReference type="Pfam" id="PF03936">
    <property type="entry name" value="Terpene_synth_C"/>
    <property type="match status" value="1"/>
</dbReference>
<protein>
    <submittedName>
        <fullName evidence="4">Myrcene synthase protein</fullName>
    </submittedName>
</protein>
<reference evidence="4 5" key="1">
    <citation type="journal article" date="2018" name="Mol. Plant">
        <title>The genome of Artemisia annua provides insight into the evolution of Asteraceae family and artemisinin biosynthesis.</title>
        <authorList>
            <person name="Shen Q."/>
            <person name="Zhang L."/>
            <person name="Liao Z."/>
            <person name="Wang S."/>
            <person name="Yan T."/>
            <person name="Shi P."/>
            <person name="Liu M."/>
            <person name="Fu X."/>
            <person name="Pan Q."/>
            <person name="Wang Y."/>
            <person name="Lv Z."/>
            <person name="Lu X."/>
            <person name="Zhang F."/>
            <person name="Jiang W."/>
            <person name="Ma Y."/>
            <person name="Chen M."/>
            <person name="Hao X."/>
            <person name="Li L."/>
            <person name="Tang Y."/>
            <person name="Lv G."/>
            <person name="Zhou Y."/>
            <person name="Sun X."/>
            <person name="Brodelius P.E."/>
            <person name="Rose J.K.C."/>
            <person name="Tang K."/>
        </authorList>
    </citation>
    <scope>NUCLEOTIDE SEQUENCE [LARGE SCALE GENOMIC DNA]</scope>
    <source>
        <strain evidence="5">cv. Huhao1</strain>
        <tissue evidence="4">Leaf</tissue>
    </source>
</reference>
<feature type="domain" description="Terpene synthase N-terminal" evidence="2">
    <location>
        <begin position="60"/>
        <end position="239"/>
    </location>
</feature>
<dbReference type="EMBL" id="PKPP01020054">
    <property type="protein sequence ID" value="PWA35421.1"/>
    <property type="molecule type" value="Genomic_DNA"/>
</dbReference>
<dbReference type="Pfam" id="PF01397">
    <property type="entry name" value="Terpene_synth"/>
    <property type="match status" value="1"/>
</dbReference>
<evidence type="ECO:0000259" key="3">
    <source>
        <dbReference type="Pfam" id="PF03936"/>
    </source>
</evidence>
<dbReference type="Pfam" id="PF19086">
    <property type="entry name" value="Terpene_syn_C_2"/>
    <property type="match status" value="1"/>
</dbReference>
<dbReference type="PANTHER" id="PTHR31225:SF227">
    <property type="entry name" value="LYASE"/>
    <property type="match status" value="1"/>
</dbReference>
<dbReference type="Proteomes" id="UP000245207">
    <property type="component" value="Unassembled WGS sequence"/>
</dbReference>
<organism evidence="4 5">
    <name type="scientific">Artemisia annua</name>
    <name type="common">Sweet wormwood</name>
    <dbReference type="NCBI Taxonomy" id="35608"/>
    <lineage>
        <taxon>Eukaryota</taxon>
        <taxon>Viridiplantae</taxon>
        <taxon>Streptophyta</taxon>
        <taxon>Embryophyta</taxon>
        <taxon>Tracheophyta</taxon>
        <taxon>Spermatophyta</taxon>
        <taxon>Magnoliopsida</taxon>
        <taxon>eudicotyledons</taxon>
        <taxon>Gunneridae</taxon>
        <taxon>Pentapetalae</taxon>
        <taxon>asterids</taxon>
        <taxon>campanulids</taxon>
        <taxon>Asterales</taxon>
        <taxon>Asteraceae</taxon>
        <taxon>Asteroideae</taxon>
        <taxon>Anthemideae</taxon>
        <taxon>Artemisiinae</taxon>
        <taxon>Artemisia</taxon>
    </lineage>
</organism>
<comment type="caution">
    <text evidence="4">The sequence shown here is derived from an EMBL/GenBank/DDBJ whole genome shotgun (WGS) entry which is preliminary data.</text>
</comment>
<dbReference type="STRING" id="35608.A0A2U1KFD6"/>
<evidence type="ECO:0000256" key="1">
    <source>
        <dbReference type="ARBA" id="ARBA00022723"/>
    </source>
</evidence>
<accession>A0A2U1KFD6</accession>
<dbReference type="OrthoDB" id="1936865at2759"/>
<proteinExistence type="predicted"/>